<evidence type="ECO:0000256" key="3">
    <source>
        <dbReference type="ARBA" id="ARBA00008894"/>
    </source>
</evidence>
<evidence type="ECO:0000259" key="12">
    <source>
        <dbReference type="Pfam" id="PF23559"/>
    </source>
</evidence>
<dbReference type="InterPro" id="IPR032675">
    <property type="entry name" value="LRR_dom_sf"/>
</dbReference>
<dbReference type="Gene3D" id="3.40.50.300">
    <property type="entry name" value="P-loop containing nucleotide triphosphate hydrolases"/>
    <property type="match status" value="1"/>
</dbReference>
<dbReference type="PANTHER" id="PTHR23155:SF1152">
    <property type="entry name" value="AAA+ ATPASE DOMAIN-CONTAINING PROTEIN"/>
    <property type="match status" value="1"/>
</dbReference>
<keyword evidence="10" id="KW-0067">ATP-binding</keyword>
<evidence type="ECO:0000259" key="13">
    <source>
        <dbReference type="Pfam" id="PF23598"/>
    </source>
</evidence>
<keyword evidence="6" id="KW-0381">Hypersensitive response</keyword>
<keyword evidence="5" id="KW-0433">Leucine-rich repeat</keyword>
<dbReference type="InterPro" id="IPR044974">
    <property type="entry name" value="Disease_R_plants"/>
</dbReference>
<evidence type="ECO:0000256" key="10">
    <source>
        <dbReference type="ARBA" id="ARBA00022840"/>
    </source>
</evidence>
<dbReference type="EMBL" id="GHES01001998">
    <property type="protein sequence ID" value="MPA32557.1"/>
    <property type="molecule type" value="Transcribed_RNA"/>
</dbReference>
<dbReference type="GO" id="GO:0051607">
    <property type="term" value="P:defense response to virus"/>
    <property type="evidence" value="ECO:0007669"/>
    <property type="project" value="UniProtKB-ARBA"/>
</dbReference>
<dbReference type="Gene3D" id="1.10.10.10">
    <property type="entry name" value="Winged helix-like DNA-binding domain superfamily/Winged helix DNA-binding domain"/>
    <property type="match status" value="1"/>
</dbReference>
<name>A0A5B6YL23_DAVIN</name>
<dbReference type="PANTHER" id="PTHR23155">
    <property type="entry name" value="DISEASE RESISTANCE PROTEIN RP"/>
    <property type="match status" value="1"/>
</dbReference>
<dbReference type="SUPFAM" id="SSF52058">
    <property type="entry name" value="L domain-like"/>
    <property type="match status" value="1"/>
</dbReference>
<evidence type="ECO:0000256" key="8">
    <source>
        <dbReference type="ARBA" id="ARBA00022741"/>
    </source>
</evidence>
<dbReference type="Pfam" id="PF23559">
    <property type="entry name" value="WHD_DRP"/>
    <property type="match status" value="1"/>
</dbReference>
<evidence type="ECO:0000256" key="7">
    <source>
        <dbReference type="ARBA" id="ARBA00022737"/>
    </source>
</evidence>
<sequence>MIERAVELLDSLRFWLNYREDETTHPILSLAVVDKDRIRSLDEELGYLTTILKDSERKWNEHAEMKDVVTQILDLGLLAVEINIWNRNFPTPYHVGLDYVLKEMQSIKKLVVEIYDKKLYGTGGVVPQLQVSSHGSSSGAHPATNEETVVGFEKETEKIKDQLAGGRVKQLQVISIVGMAGSGKTTLARKLYNDPFIVYHFYIRAWTYVSQEYRERDLLLGILTSINVVREEMIYTMTDEKLREELYRRLKCKRYLIVMDDVWHVKFWNDFKFLFPDDNNGSRIMLTTRHRDVASQAQPDNPPHFMRFLTEDESWDLLQEKVFWEETCPPNLVEIGKQIAKKCQGLPLVIVVVAGLLAKTDKTQDWWNQVAESVNSYVASDPKQCLDTLALSYNHLPDHLTSCFLYFGAFPEDFEIPVHKLICLWIAEGFIHQIGQKSLEDVAEEYLMDLIDRSLVLVAKKSSTGGVRACRIHDLLRDLCLKKAEEENFLQEIYGYEQVFNFWSSSTVNNKPHRMSIHSRVLSCAYTADIRSCLCHASDQRPLGFLISNRIFCDFKFLRVLDFSSIEILYLPPSLDLVHLRYLALQIVAKISLNPIFELWSLETLIVSKGGGLPLSLDIPLTIWMMVKLRHIHTRGKIYIHMPGEINIQALTNDLDPSVLDNLQTMSLVWPSRNLENALVRTPNLKKLGFCGPLVSKLEGYLTFPELDFLNHLETLKLSNTTNPYGHPIIGECRPSIFQWVKFPPNLKKLTLENTYLAWKEMSLLGMLPNLEVLKLRHDACIGPQWETSDGQFLRLKVLKLDDLHVVQWNTSSFHFPNLQHLVLFMCQKLGEIPSSLGDIPTLQIVELWWCSYSAVHSARQIQEEQHDMGNDSLKIIINRLDEEDLTTY</sequence>
<keyword evidence="7" id="KW-0677">Repeat</keyword>
<keyword evidence="8" id="KW-0547">Nucleotide-binding</keyword>
<dbReference type="FunFam" id="1.10.10.10:FF:000322">
    <property type="entry name" value="Probable disease resistance protein At1g63360"/>
    <property type="match status" value="1"/>
</dbReference>
<evidence type="ECO:0000256" key="5">
    <source>
        <dbReference type="ARBA" id="ARBA00022614"/>
    </source>
</evidence>
<feature type="domain" description="Disease resistance R13L4/SHOC-2-like LRR" evidence="13">
    <location>
        <begin position="554"/>
        <end position="857"/>
    </location>
</feature>
<dbReference type="AlphaFoldDB" id="A0A5B6YL23"/>
<evidence type="ECO:0000256" key="6">
    <source>
        <dbReference type="ARBA" id="ARBA00022667"/>
    </source>
</evidence>
<proteinExistence type="inferred from homology"/>
<evidence type="ECO:0000259" key="11">
    <source>
        <dbReference type="Pfam" id="PF00931"/>
    </source>
</evidence>
<feature type="domain" description="Disease resistance protein winged helix" evidence="12">
    <location>
        <begin position="410"/>
        <end position="480"/>
    </location>
</feature>
<dbReference type="Pfam" id="PF23598">
    <property type="entry name" value="LRR_14"/>
    <property type="match status" value="1"/>
</dbReference>
<keyword evidence="9" id="KW-0611">Plant defense</keyword>
<dbReference type="FunFam" id="3.40.50.300:FF:001091">
    <property type="entry name" value="Probable disease resistance protein At1g61300"/>
    <property type="match status" value="1"/>
</dbReference>
<dbReference type="InterPro" id="IPR055414">
    <property type="entry name" value="LRR_R13L4/SHOC2-like"/>
</dbReference>
<dbReference type="Pfam" id="PF00931">
    <property type="entry name" value="NB-ARC"/>
    <property type="match status" value="1"/>
</dbReference>
<feature type="domain" description="NB-ARC" evidence="11">
    <location>
        <begin position="153"/>
        <end position="326"/>
    </location>
</feature>
<dbReference type="GO" id="GO:0005524">
    <property type="term" value="F:ATP binding"/>
    <property type="evidence" value="ECO:0007669"/>
    <property type="project" value="UniProtKB-KW"/>
</dbReference>
<dbReference type="PRINTS" id="PR00364">
    <property type="entry name" value="DISEASERSIST"/>
</dbReference>
<organism evidence="14">
    <name type="scientific">Davidia involucrata</name>
    <name type="common">Dove tree</name>
    <dbReference type="NCBI Taxonomy" id="16924"/>
    <lineage>
        <taxon>Eukaryota</taxon>
        <taxon>Viridiplantae</taxon>
        <taxon>Streptophyta</taxon>
        <taxon>Embryophyta</taxon>
        <taxon>Tracheophyta</taxon>
        <taxon>Spermatophyta</taxon>
        <taxon>Magnoliopsida</taxon>
        <taxon>eudicotyledons</taxon>
        <taxon>Gunneridae</taxon>
        <taxon>Pentapetalae</taxon>
        <taxon>asterids</taxon>
        <taxon>Cornales</taxon>
        <taxon>Nyssaceae</taxon>
        <taxon>Davidia</taxon>
    </lineage>
</organism>
<dbReference type="GO" id="GO:0009626">
    <property type="term" value="P:plant-type hypersensitive response"/>
    <property type="evidence" value="ECO:0007669"/>
    <property type="project" value="UniProtKB-KW"/>
</dbReference>
<gene>
    <name evidence="14" type="ORF">Din_001998</name>
</gene>
<dbReference type="Gene3D" id="1.10.8.430">
    <property type="entry name" value="Helical domain of apoptotic protease-activating factors"/>
    <property type="match status" value="1"/>
</dbReference>
<dbReference type="Gene3D" id="3.80.10.10">
    <property type="entry name" value="Ribonuclease Inhibitor"/>
    <property type="match status" value="1"/>
</dbReference>
<evidence type="ECO:0000313" key="14">
    <source>
        <dbReference type="EMBL" id="MPA32557.1"/>
    </source>
</evidence>
<evidence type="ECO:0000256" key="2">
    <source>
        <dbReference type="ARBA" id="ARBA00004496"/>
    </source>
</evidence>
<reference evidence="14" key="1">
    <citation type="submission" date="2019-08" db="EMBL/GenBank/DDBJ databases">
        <title>Reference gene set and small RNA set construction with multiple tissues from Davidia involucrata Baill.</title>
        <authorList>
            <person name="Yang H."/>
            <person name="Zhou C."/>
            <person name="Li G."/>
            <person name="Wang J."/>
            <person name="Gao P."/>
            <person name="Wang M."/>
            <person name="Wang R."/>
            <person name="Zhao Y."/>
        </authorList>
    </citation>
    <scope>NUCLEOTIDE SEQUENCE</scope>
    <source>
        <tissue evidence="14">Mixed with DoveR01_LX</tissue>
    </source>
</reference>
<dbReference type="SUPFAM" id="SSF52540">
    <property type="entry name" value="P-loop containing nucleoside triphosphate hydrolases"/>
    <property type="match status" value="1"/>
</dbReference>
<protein>
    <submittedName>
        <fullName evidence="14">Uncharacterized protein</fullName>
    </submittedName>
</protein>
<dbReference type="InterPro" id="IPR036388">
    <property type="entry name" value="WH-like_DNA-bd_sf"/>
</dbReference>
<dbReference type="InterPro" id="IPR058922">
    <property type="entry name" value="WHD_DRP"/>
</dbReference>
<evidence type="ECO:0000256" key="1">
    <source>
        <dbReference type="ARBA" id="ARBA00002074"/>
    </source>
</evidence>
<keyword evidence="4" id="KW-0963">Cytoplasm</keyword>
<dbReference type="GO" id="GO:0043531">
    <property type="term" value="F:ADP binding"/>
    <property type="evidence" value="ECO:0007669"/>
    <property type="project" value="InterPro"/>
</dbReference>
<evidence type="ECO:0000256" key="9">
    <source>
        <dbReference type="ARBA" id="ARBA00022821"/>
    </source>
</evidence>
<comment type="function">
    <text evidence="1">Confers resistance to late blight (Phytophthora infestans) races carrying the avirulence gene Avr1. Resistance proteins guard the plant against pathogens that contain an appropriate avirulence protein via an indirect interaction with this avirulence protein. That triggers a defense system including the hypersensitive response, which restricts the pathogen growth.</text>
</comment>
<dbReference type="InterPro" id="IPR002182">
    <property type="entry name" value="NB-ARC"/>
</dbReference>
<accession>A0A5B6YL23</accession>
<evidence type="ECO:0000256" key="4">
    <source>
        <dbReference type="ARBA" id="ARBA00022490"/>
    </source>
</evidence>
<comment type="subcellular location">
    <subcellularLocation>
        <location evidence="2">Cytoplasm</location>
    </subcellularLocation>
</comment>
<dbReference type="InterPro" id="IPR027417">
    <property type="entry name" value="P-loop_NTPase"/>
</dbReference>
<dbReference type="InterPro" id="IPR042197">
    <property type="entry name" value="Apaf_helical"/>
</dbReference>
<comment type="similarity">
    <text evidence="3">Belongs to the disease resistance NB-LRR family.</text>
</comment>